<dbReference type="InterPro" id="IPR025977">
    <property type="entry name" value="Cnd3_C"/>
</dbReference>
<keyword evidence="5" id="KW-0498">Mitosis</keyword>
<dbReference type="Gene3D" id="1.25.10.10">
    <property type="entry name" value="Leucine-rich Repeat Variant"/>
    <property type="match status" value="1"/>
</dbReference>
<reference evidence="9" key="1">
    <citation type="submission" date="2021-01" db="EMBL/GenBank/DDBJ databases">
        <authorList>
            <person name="Corre E."/>
            <person name="Pelletier E."/>
            <person name="Niang G."/>
            <person name="Scheremetjew M."/>
            <person name="Finn R."/>
            <person name="Kale V."/>
            <person name="Holt S."/>
            <person name="Cochrane G."/>
            <person name="Meng A."/>
            <person name="Brown T."/>
            <person name="Cohen L."/>
        </authorList>
    </citation>
    <scope>NUCLEOTIDE SEQUENCE</scope>
    <source>
        <strain evidence="9">SAG 36.94</strain>
    </source>
</reference>
<evidence type="ECO:0000313" key="9">
    <source>
        <dbReference type="EMBL" id="CAD9230496.1"/>
    </source>
</evidence>
<dbReference type="EMBL" id="HBGH01004647">
    <property type="protein sequence ID" value="CAD9230496.1"/>
    <property type="molecule type" value="Transcribed_RNA"/>
</dbReference>
<evidence type="ECO:0000256" key="7">
    <source>
        <dbReference type="ARBA" id="ARBA00023306"/>
    </source>
</evidence>
<keyword evidence="6" id="KW-0226">DNA condensation</keyword>
<dbReference type="InterPro" id="IPR016024">
    <property type="entry name" value="ARM-type_fold"/>
</dbReference>
<evidence type="ECO:0000256" key="1">
    <source>
        <dbReference type="ARBA" id="ARBA00004286"/>
    </source>
</evidence>
<dbReference type="InterPro" id="IPR027165">
    <property type="entry name" value="CND3"/>
</dbReference>
<evidence type="ECO:0000256" key="3">
    <source>
        <dbReference type="ARBA" id="ARBA00022454"/>
    </source>
</evidence>
<feature type="domain" description="Nuclear condensin complex subunit 3 C-terminal" evidence="8">
    <location>
        <begin position="225"/>
        <end position="498"/>
    </location>
</feature>
<dbReference type="SUPFAM" id="SSF48371">
    <property type="entry name" value="ARM repeat"/>
    <property type="match status" value="1"/>
</dbReference>
<name>A0A7S1TAQ7_9RHOD</name>
<protein>
    <recommendedName>
        <fullName evidence="8">Nuclear condensin complex subunit 3 C-terminal domain-containing protein</fullName>
    </recommendedName>
</protein>
<dbReference type="GO" id="GO:0000793">
    <property type="term" value="C:condensed chromosome"/>
    <property type="evidence" value="ECO:0007669"/>
    <property type="project" value="TreeGrafter"/>
</dbReference>
<dbReference type="GO" id="GO:0000796">
    <property type="term" value="C:condensin complex"/>
    <property type="evidence" value="ECO:0007669"/>
    <property type="project" value="InterPro"/>
</dbReference>
<keyword evidence="4" id="KW-0132">Cell division</keyword>
<organism evidence="9">
    <name type="scientific">Compsopogon caeruleus</name>
    <dbReference type="NCBI Taxonomy" id="31354"/>
    <lineage>
        <taxon>Eukaryota</taxon>
        <taxon>Rhodophyta</taxon>
        <taxon>Compsopogonophyceae</taxon>
        <taxon>Compsopogonales</taxon>
        <taxon>Compsopogonaceae</taxon>
        <taxon>Compsopogon</taxon>
    </lineage>
</organism>
<dbReference type="PANTHER" id="PTHR14418">
    <property type="entry name" value="CONDENSIN COMPLEX SUBUNIT 3-RELATED"/>
    <property type="match status" value="1"/>
</dbReference>
<dbReference type="GO" id="GO:0007076">
    <property type="term" value="P:mitotic chromosome condensation"/>
    <property type="evidence" value="ECO:0007669"/>
    <property type="project" value="InterPro"/>
</dbReference>
<dbReference type="Pfam" id="PF12719">
    <property type="entry name" value="Cnd3"/>
    <property type="match status" value="1"/>
</dbReference>
<comment type="subcellular location">
    <subcellularLocation>
        <location evidence="1">Chromosome</location>
    </subcellularLocation>
</comment>
<accession>A0A7S1TAQ7</accession>
<evidence type="ECO:0000256" key="4">
    <source>
        <dbReference type="ARBA" id="ARBA00022618"/>
    </source>
</evidence>
<evidence type="ECO:0000256" key="5">
    <source>
        <dbReference type="ARBA" id="ARBA00022776"/>
    </source>
</evidence>
<gene>
    <name evidence="9" type="ORF">CCAE0312_LOCUS2548</name>
</gene>
<comment type="similarity">
    <text evidence="2">Belongs to the CND3 (condensin subunit 3) family.</text>
</comment>
<evidence type="ECO:0000256" key="6">
    <source>
        <dbReference type="ARBA" id="ARBA00023067"/>
    </source>
</evidence>
<keyword evidence="7" id="KW-0131">Cell cycle</keyword>
<evidence type="ECO:0000259" key="8">
    <source>
        <dbReference type="Pfam" id="PF12719"/>
    </source>
</evidence>
<dbReference type="AlphaFoldDB" id="A0A7S1TAQ7"/>
<dbReference type="GO" id="GO:0051301">
    <property type="term" value="P:cell division"/>
    <property type="evidence" value="ECO:0007669"/>
    <property type="project" value="UniProtKB-KW"/>
</dbReference>
<dbReference type="InterPro" id="IPR011989">
    <property type="entry name" value="ARM-like"/>
</dbReference>
<evidence type="ECO:0000256" key="2">
    <source>
        <dbReference type="ARBA" id="ARBA00006533"/>
    </source>
</evidence>
<sequence length="567" mass="63356">MRPYAKVILKSMPIETRVALMKRGTEDRSESVRKLSISLLADGWLEKACEGNPVRLAGLLDSEAHEEDVVAIFSHLPSLNNGPKYIDLNDLTIDSSIVLRCIGMRSFQDSTDLEEVIPSLAVYAEALKYYYQMPFILRQLLAMAPAVDQGDEGGRRIVLETLRQSILMDSGTSTAVLTQAVKAFRVFSRNSESSEADLIEIILHWCSEEPELVSDDEVPHQERGILLCEAFLQGTKRSSSCANRLGPILELAIVPMLVSPDSFLRIKALRCLALYCVVDQTGQETIRHATLLIQACQNDVDEVRIEALRCLVDFVMVMDDALTLESSELGPIVTSLLLNELTHPLRELREVATEGLAKLIFRRRIPVDHSILRQLLLQYFSPESAEDVRSRQCLAVFFPAFGATNSEHRVLLEETFMGTMRVLTRSSKASALSGVSVLDVAHYLLDLTAPTLDHRADSSHSVPNLCHLRIALSLLHEILDIWEDDISSARTLARVLAAIRVDPEDEYHRSQHARLRTLVSQCLDTVTDKRCSSSLLKFHEQWSPSAQPSTNLVHLVDQVSQLTLTPT</sequence>
<keyword evidence="3" id="KW-0158">Chromosome</keyword>
<dbReference type="PANTHER" id="PTHR14418:SF5">
    <property type="entry name" value="CONDENSIN COMPLEX SUBUNIT 3"/>
    <property type="match status" value="1"/>
</dbReference>
<proteinExistence type="inferred from homology"/>